<evidence type="ECO:0000256" key="8">
    <source>
        <dbReference type="ARBA" id="ARBA00022630"/>
    </source>
</evidence>
<keyword evidence="9" id="KW-0274">FAD</keyword>
<feature type="domain" description="FAD-binding PCMH-type" evidence="17">
    <location>
        <begin position="17"/>
        <end position="188"/>
    </location>
</feature>
<dbReference type="Gene3D" id="3.90.78.10">
    <property type="entry name" value="UDP-N-acetylenolpyruvoylglucosamine reductase, C-terminal domain"/>
    <property type="match status" value="1"/>
</dbReference>
<dbReference type="PANTHER" id="PTHR21071:SF4">
    <property type="entry name" value="UDP-N-ACETYLENOLPYRUVOYLGLUCOSAMINE REDUCTASE"/>
    <property type="match status" value="1"/>
</dbReference>
<evidence type="ECO:0000256" key="11">
    <source>
        <dbReference type="ARBA" id="ARBA00022960"/>
    </source>
</evidence>
<dbReference type="InterPro" id="IPR036635">
    <property type="entry name" value="MurB_C_sf"/>
</dbReference>
<accession>A0A0F9VI84</accession>
<dbReference type="GO" id="GO:0008762">
    <property type="term" value="F:UDP-N-acetylmuramate dehydrogenase activity"/>
    <property type="evidence" value="ECO:0007669"/>
    <property type="project" value="UniProtKB-EC"/>
</dbReference>
<dbReference type="SUPFAM" id="SSF56176">
    <property type="entry name" value="FAD-binding/transporter-associated domain-like"/>
    <property type="match status" value="1"/>
</dbReference>
<evidence type="ECO:0000259" key="17">
    <source>
        <dbReference type="PROSITE" id="PS51387"/>
    </source>
</evidence>
<dbReference type="Pfam" id="PF01565">
    <property type="entry name" value="FAD_binding_4"/>
    <property type="match status" value="1"/>
</dbReference>
<dbReference type="InterPro" id="IPR036318">
    <property type="entry name" value="FAD-bd_PCMH-like_sf"/>
</dbReference>
<evidence type="ECO:0000256" key="1">
    <source>
        <dbReference type="ARBA" id="ARBA00001974"/>
    </source>
</evidence>
<dbReference type="PANTHER" id="PTHR21071">
    <property type="entry name" value="UDP-N-ACETYLENOLPYRUVOYLGLUCOSAMINE REDUCTASE"/>
    <property type="match status" value="1"/>
</dbReference>
<evidence type="ECO:0000313" key="18">
    <source>
        <dbReference type="EMBL" id="KKN99537.1"/>
    </source>
</evidence>
<dbReference type="NCBIfam" id="TIGR00179">
    <property type="entry name" value="murB"/>
    <property type="match status" value="1"/>
</dbReference>
<evidence type="ECO:0000256" key="15">
    <source>
        <dbReference type="ARBA" id="ARBA00023316"/>
    </source>
</evidence>
<organism evidence="18">
    <name type="scientific">marine sediment metagenome</name>
    <dbReference type="NCBI Taxonomy" id="412755"/>
    <lineage>
        <taxon>unclassified sequences</taxon>
        <taxon>metagenomes</taxon>
        <taxon>ecological metagenomes</taxon>
    </lineage>
</organism>
<evidence type="ECO:0000256" key="3">
    <source>
        <dbReference type="ARBA" id="ARBA00004496"/>
    </source>
</evidence>
<dbReference type="InterPro" id="IPR003170">
    <property type="entry name" value="MurB"/>
</dbReference>
<evidence type="ECO:0000256" key="2">
    <source>
        <dbReference type="ARBA" id="ARBA00003921"/>
    </source>
</evidence>
<dbReference type="GO" id="GO:0005829">
    <property type="term" value="C:cytosol"/>
    <property type="evidence" value="ECO:0007669"/>
    <property type="project" value="TreeGrafter"/>
</dbReference>
<evidence type="ECO:0000256" key="16">
    <source>
        <dbReference type="ARBA" id="ARBA00048914"/>
    </source>
</evidence>
<evidence type="ECO:0000256" key="4">
    <source>
        <dbReference type="ARBA" id="ARBA00004752"/>
    </source>
</evidence>
<evidence type="ECO:0000256" key="10">
    <source>
        <dbReference type="ARBA" id="ARBA00022857"/>
    </source>
</evidence>
<comment type="cofactor">
    <cofactor evidence="1">
        <name>FAD</name>
        <dbReference type="ChEBI" id="CHEBI:57692"/>
    </cofactor>
</comment>
<comment type="pathway">
    <text evidence="4">Cell wall biogenesis; peptidoglycan biosynthesis.</text>
</comment>
<comment type="caution">
    <text evidence="18">The sequence shown here is derived from an EMBL/GenBank/DDBJ whole genome shotgun (WGS) entry which is preliminary data.</text>
</comment>
<evidence type="ECO:0000256" key="9">
    <source>
        <dbReference type="ARBA" id="ARBA00022827"/>
    </source>
</evidence>
<comment type="function">
    <text evidence="2">Cell wall formation.</text>
</comment>
<dbReference type="SUPFAM" id="SSF56194">
    <property type="entry name" value="Uridine diphospho-N-Acetylenolpyruvylglucosamine reductase, MurB, C-terminal domain"/>
    <property type="match status" value="1"/>
</dbReference>
<gene>
    <name evidence="18" type="ORF">LCGC14_0136280</name>
</gene>
<keyword evidence="13" id="KW-0560">Oxidoreductase</keyword>
<proteinExistence type="inferred from homology"/>
<keyword evidence="8" id="KW-0285">Flavoprotein</keyword>
<evidence type="ECO:0000256" key="13">
    <source>
        <dbReference type="ARBA" id="ARBA00023002"/>
    </source>
</evidence>
<dbReference type="Gene3D" id="3.30.43.10">
    <property type="entry name" value="Uridine Diphospho-n-acetylenolpyruvylglucosamine Reductase, domain 2"/>
    <property type="match status" value="1"/>
</dbReference>
<dbReference type="HAMAP" id="MF_00037">
    <property type="entry name" value="MurB"/>
    <property type="match status" value="1"/>
</dbReference>
<dbReference type="GO" id="GO:0008360">
    <property type="term" value="P:regulation of cell shape"/>
    <property type="evidence" value="ECO:0007669"/>
    <property type="project" value="UniProtKB-KW"/>
</dbReference>
<evidence type="ECO:0000256" key="14">
    <source>
        <dbReference type="ARBA" id="ARBA00023306"/>
    </source>
</evidence>
<dbReference type="InterPro" id="IPR016169">
    <property type="entry name" value="FAD-bd_PCMH_sub2"/>
</dbReference>
<name>A0A0F9VI84_9ZZZZ</name>
<dbReference type="GO" id="GO:0051301">
    <property type="term" value="P:cell division"/>
    <property type="evidence" value="ECO:0007669"/>
    <property type="project" value="UniProtKB-KW"/>
</dbReference>
<dbReference type="GO" id="GO:0071555">
    <property type="term" value="P:cell wall organization"/>
    <property type="evidence" value="ECO:0007669"/>
    <property type="project" value="UniProtKB-KW"/>
</dbReference>
<dbReference type="EC" id="1.3.1.98" evidence="5"/>
<keyword evidence="14" id="KW-0131">Cell cycle</keyword>
<sequence>MSELESQVDLRPYNTLAVSERAEYLLTVEDDRQLQAALLLADQHSWPVTLLGGGSNLVLAGPVSGLVLLMRSRGRRVLSRSASELIIEAAAGENWHDFVCWSLDLGLNGLENLSLIPGTVGAAPVQNIGAYGVEVKDVFHSLDALDRETGEVRCFSLTDCEFAYRDSHFKRAPGRYVILRVRFRLSPRPHINVEYTPLAVAWRATGLDAPDARVVSELVCSIRRSKLPDPAALPNAGSFFKNPLVSQATAEALLQRFPDMPNFPQADGRRKLAAGWLIEQAGWKGFRRGDVGVHTAQALVLVNYGVARGADIMTLAADIAEDVQQRFGVRLEQEPPLLGKLSV</sequence>
<protein>
    <recommendedName>
        <fullName evidence="5">UDP-N-acetylmuramate dehydrogenase</fullName>
        <ecNumber evidence="5">1.3.1.98</ecNumber>
    </recommendedName>
</protein>
<dbReference type="PROSITE" id="PS51387">
    <property type="entry name" value="FAD_PCMH"/>
    <property type="match status" value="1"/>
</dbReference>
<keyword evidence="7" id="KW-0132">Cell division</keyword>
<keyword evidence="6" id="KW-0963">Cytoplasm</keyword>
<evidence type="ECO:0000256" key="5">
    <source>
        <dbReference type="ARBA" id="ARBA00012518"/>
    </source>
</evidence>
<dbReference type="EMBL" id="LAZR01000046">
    <property type="protein sequence ID" value="KKN99537.1"/>
    <property type="molecule type" value="Genomic_DNA"/>
</dbReference>
<dbReference type="UniPathway" id="UPA00219"/>
<dbReference type="NCBIfam" id="NF010478">
    <property type="entry name" value="PRK13903.1"/>
    <property type="match status" value="1"/>
</dbReference>
<keyword evidence="10" id="KW-0521">NADP</keyword>
<dbReference type="AlphaFoldDB" id="A0A0F9VI84"/>
<keyword evidence="11" id="KW-0133">Cell shape</keyword>
<reference evidence="18" key="1">
    <citation type="journal article" date="2015" name="Nature">
        <title>Complex archaea that bridge the gap between prokaryotes and eukaryotes.</title>
        <authorList>
            <person name="Spang A."/>
            <person name="Saw J.H."/>
            <person name="Jorgensen S.L."/>
            <person name="Zaremba-Niedzwiedzka K."/>
            <person name="Martijn J."/>
            <person name="Lind A.E."/>
            <person name="van Eijk R."/>
            <person name="Schleper C."/>
            <person name="Guy L."/>
            <person name="Ettema T.J."/>
        </authorList>
    </citation>
    <scope>NUCLEOTIDE SEQUENCE</scope>
</reference>
<dbReference type="InterPro" id="IPR016166">
    <property type="entry name" value="FAD-bd_PCMH"/>
</dbReference>
<dbReference type="InterPro" id="IPR011601">
    <property type="entry name" value="MurB_C"/>
</dbReference>
<comment type="catalytic activity">
    <reaction evidence="16">
        <text>UDP-N-acetyl-alpha-D-muramate + NADP(+) = UDP-N-acetyl-3-O-(1-carboxyvinyl)-alpha-D-glucosamine + NADPH + H(+)</text>
        <dbReference type="Rhea" id="RHEA:12248"/>
        <dbReference type="ChEBI" id="CHEBI:15378"/>
        <dbReference type="ChEBI" id="CHEBI:57783"/>
        <dbReference type="ChEBI" id="CHEBI:58349"/>
        <dbReference type="ChEBI" id="CHEBI:68483"/>
        <dbReference type="ChEBI" id="CHEBI:70757"/>
        <dbReference type="EC" id="1.3.1.98"/>
    </reaction>
</comment>
<dbReference type="NCBIfam" id="NF000755">
    <property type="entry name" value="PRK00046.1"/>
    <property type="match status" value="1"/>
</dbReference>
<keyword evidence="12" id="KW-0573">Peptidoglycan synthesis</keyword>
<dbReference type="Pfam" id="PF02873">
    <property type="entry name" value="MurB_C"/>
    <property type="match status" value="1"/>
</dbReference>
<dbReference type="InterPro" id="IPR016167">
    <property type="entry name" value="FAD-bd_PCMH_sub1"/>
</dbReference>
<evidence type="ECO:0000256" key="6">
    <source>
        <dbReference type="ARBA" id="ARBA00022490"/>
    </source>
</evidence>
<evidence type="ECO:0000256" key="12">
    <source>
        <dbReference type="ARBA" id="ARBA00022984"/>
    </source>
</evidence>
<dbReference type="Gene3D" id="3.30.465.10">
    <property type="match status" value="1"/>
</dbReference>
<dbReference type="InterPro" id="IPR006094">
    <property type="entry name" value="Oxid_FAD_bind_N"/>
</dbReference>
<dbReference type="GO" id="GO:0071949">
    <property type="term" value="F:FAD binding"/>
    <property type="evidence" value="ECO:0007669"/>
    <property type="project" value="InterPro"/>
</dbReference>
<evidence type="ECO:0000256" key="7">
    <source>
        <dbReference type="ARBA" id="ARBA00022618"/>
    </source>
</evidence>
<keyword evidence="15" id="KW-0961">Cell wall biogenesis/degradation</keyword>
<dbReference type="GO" id="GO:0009252">
    <property type="term" value="P:peptidoglycan biosynthetic process"/>
    <property type="evidence" value="ECO:0007669"/>
    <property type="project" value="UniProtKB-UniPathway"/>
</dbReference>
<comment type="subcellular location">
    <subcellularLocation>
        <location evidence="3">Cytoplasm</location>
    </subcellularLocation>
</comment>